<comment type="caution">
    <text evidence="1">The sequence shown here is derived from an EMBL/GenBank/DDBJ whole genome shotgun (WGS) entry which is preliminary data.</text>
</comment>
<reference evidence="1 2" key="1">
    <citation type="journal article" date="2021" name="Plant Biotechnol. J.">
        <title>Multi-omics assisted identification of the key and species-specific regulatory components of drought-tolerant mechanisms in Gossypium stocksii.</title>
        <authorList>
            <person name="Yu D."/>
            <person name="Ke L."/>
            <person name="Zhang D."/>
            <person name="Wu Y."/>
            <person name="Sun Y."/>
            <person name="Mei J."/>
            <person name="Sun J."/>
            <person name="Sun Y."/>
        </authorList>
    </citation>
    <scope>NUCLEOTIDE SEQUENCE [LARGE SCALE GENOMIC DNA]</scope>
    <source>
        <strain evidence="2">cv. E1</strain>
        <tissue evidence="1">Leaf</tissue>
    </source>
</reference>
<evidence type="ECO:0000313" key="2">
    <source>
        <dbReference type="Proteomes" id="UP000828251"/>
    </source>
</evidence>
<sequence>MANHLGNLILRAARLYSLTFIDRSMGFLMQVALYVATKMASIKKTVFLCSINRRVCSCSNAVDRLRNSLHALLAPFHPLGLGLFTARECG</sequence>
<dbReference type="OrthoDB" id="10594494at2759"/>
<name>A0A9D3WAL7_9ROSI</name>
<gene>
    <name evidence="1" type="ORF">J1N35_008596</name>
</gene>
<evidence type="ECO:0000313" key="1">
    <source>
        <dbReference type="EMBL" id="KAH1115218.1"/>
    </source>
</evidence>
<protein>
    <submittedName>
        <fullName evidence="1">Uncharacterized protein</fullName>
    </submittedName>
</protein>
<proteinExistence type="predicted"/>
<accession>A0A9D3WAL7</accession>
<keyword evidence="2" id="KW-1185">Reference proteome</keyword>
<organism evidence="1 2">
    <name type="scientific">Gossypium stocksii</name>
    <dbReference type="NCBI Taxonomy" id="47602"/>
    <lineage>
        <taxon>Eukaryota</taxon>
        <taxon>Viridiplantae</taxon>
        <taxon>Streptophyta</taxon>
        <taxon>Embryophyta</taxon>
        <taxon>Tracheophyta</taxon>
        <taxon>Spermatophyta</taxon>
        <taxon>Magnoliopsida</taxon>
        <taxon>eudicotyledons</taxon>
        <taxon>Gunneridae</taxon>
        <taxon>Pentapetalae</taxon>
        <taxon>rosids</taxon>
        <taxon>malvids</taxon>
        <taxon>Malvales</taxon>
        <taxon>Malvaceae</taxon>
        <taxon>Malvoideae</taxon>
        <taxon>Gossypium</taxon>
    </lineage>
</organism>
<dbReference type="AlphaFoldDB" id="A0A9D3WAL7"/>
<dbReference type="EMBL" id="JAIQCV010000003">
    <property type="protein sequence ID" value="KAH1115218.1"/>
    <property type="molecule type" value="Genomic_DNA"/>
</dbReference>
<dbReference type="Proteomes" id="UP000828251">
    <property type="component" value="Unassembled WGS sequence"/>
</dbReference>